<organism evidence="1 2">
    <name type="scientific">Sinanodonta woodiana</name>
    <name type="common">Chinese pond mussel</name>
    <name type="synonym">Anodonta woodiana</name>
    <dbReference type="NCBI Taxonomy" id="1069815"/>
    <lineage>
        <taxon>Eukaryota</taxon>
        <taxon>Metazoa</taxon>
        <taxon>Spiralia</taxon>
        <taxon>Lophotrochozoa</taxon>
        <taxon>Mollusca</taxon>
        <taxon>Bivalvia</taxon>
        <taxon>Autobranchia</taxon>
        <taxon>Heteroconchia</taxon>
        <taxon>Palaeoheterodonta</taxon>
        <taxon>Unionida</taxon>
        <taxon>Unionoidea</taxon>
        <taxon>Unionidae</taxon>
        <taxon>Unioninae</taxon>
        <taxon>Sinanodonta</taxon>
    </lineage>
</organism>
<feature type="non-terminal residue" evidence="1">
    <location>
        <position position="49"/>
    </location>
</feature>
<dbReference type="SUPFAM" id="SSF63825">
    <property type="entry name" value="YWTD domain"/>
    <property type="match status" value="1"/>
</dbReference>
<name>A0ABD3WEM4_SINWO</name>
<keyword evidence="2" id="KW-1185">Reference proteome</keyword>
<reference evidence="1 2" key="1">
    <citation type="submission" date="2024-11" db="EMBL/GenBank/DDBJ databases">
        <title>Chromosome-level genome assembly of the freshwater bivalve Anodonta woodiana.</title>
        <authorList>
            <person name="Chen X."/>
        </authorList>
    </citation>
    <scope>NUCLEOTIDE SEQUENCE [LARGE SCALE GENOMIC DNA]</scope>
    <source>
        <strain evidence="1">MN2024</strain>
        <tissue evidence="1">Gills</tissue>
    </source>
</reference>
<comment type="caution">
    <text evidence="1">The sequence shown here is derived from an EMBL/GenBank/DDBJ whole genome shotgun (WGS) entry which is preliminary data.</text>
</comment>
<dbReference type="AlphaFoldDB" id="A0ABD3WEM4"/>
<evidence type="ECO:0000313" key="2">
    <source>
        <dbReference type="Proteomes" id="UP001634394"/>
    </source>
</evidence>
<protein>
    <submittedName>
        <fullName evidence="1">Uncharacterized protein</fullName>
    </submittedName>
</protein>
<dbReference type="EMBL" id="JBJQND010000007">
    <property type="protein sequence ID" value="KAL3871177.1"/>
    <property type="molecule type" value="Genomic_DNA"/>
</dbReference>
<dbReference type="Proteomes" id="UP001634394">
    <property type="component" value="Unassembled WGS sequence"/>
</dbReference>
<proteinExistence type="predicted"/>
<gene>
    <name evidence="1" type="ORF">ACJMK2_039193</name>
</gene>
<sequence>LAWDGYDRNVYWSENDTGIIWRVSRESDTATVVISGLIRPRDIVILTHE</sequence>
<evidence type="ECO:0000313" key="1">
    <source>
        <dbReference type="EMBL" id="KAL3871177.1"/>
    </source>
</evidence>
<accession>A0ABD3WEM4</accession>
<feature type="non-terminal residue" evidence="1">
    <location>
        <position position="1"/>
    </location>
</feature>